<evidence type="ECO:0000256" key="1">
    <source>
        <dbReference type="SAM" id="MobiDB-lite"/>
    </source>
</evidence>
<name>A0A139A7S1_GONPJ</name>
<protein>
    <submittedName>
        <fullName evidence="2">Uncharacterized protein</fullName>
    </submittedName>
</protein>
<evidence type="ECO:0000313" key="2">
    <source>
        <dbReference type="EMBL" id="KXS12739.1"/>
    </source>
</evidence>
<organism evidence="2 3">
    <name type="scientific">Gonapodya prolifera (strain JEL478)</name>
    <name type="common">Monoblepharis prolifera</name>
    <dbReference type="NCBI Taxonomy" id="1344416"/>
    <lineage>
        <taxon>Eukaryota</taxon>
        <taxon>Fungi</taxon>
        <taxon>Fungi incertae sedis</taxon>
        <taxon>Chytridiomycota</taxon>
        <taxon>Chytridiomycota incertae sedis</taxon>
        <taxon>Monoblepharidomycetes</taxon>
        <taxon>Monoblepharidales</taxon>
        <taxon>Gonapodyaceae</taxon>
        <taxon>Gonapodya</taxon>
    </lineage>
</organism>
<dbReference type="PANTHER" id="PTHR31094:SF2">
    <property type="entry name" value="RIKEN CDNA 2310061I04 GENE"/>
    <property type="match status" value="1"/>
</dbReference>
<sequence length="399" mass="43123">MSRSTIKGFPTSLHGLSKSRTEFRHGNMRPCAMSEDSSVGGKRRTRVEKYSTHQSALSSIQTHFGGITPKIASTAGNGTLVWPLKSPRCGQSVTVSAEQSPKIQPSCFLPWELHAHSRDLSDPSQSQYTSIGEHQSGISLDSPAVTSSSTQTAARESDTQIQAQSLAGGPIADELLFDRTPVRNGPEDATALGLTTNGASKPPTDRILNIGRAICVLRDDLHNFLAEGLTDTTIYAQNVRLREPVHSRLTISGHAAYKAFVETFRAVVKLWYAQPTYDVLKLQQVRGEELRAMQEMGMVGSTGGDKAAWTQAGEGEVEDIYILARWILEGTPRHSIVVGAINPDAVVHATYEGLSVYKFDGEGKISEHIVVDIQPAPPLFYRALGRFANSATPAGTGAL</sequence>
<gene>
    <name evidence="2" type="ORF">M427DRAFT_146966</name>
</gene>
<feature type="region of interest" description="Disordered" evidence="1">
    <location>
        <begin position="118"/>
        <end position="162"/>
    </location>
</feature>
<dbReference type="EMBL" id="KQ965785">
    <property type="protein sequence ID" value="KXS12739.1"/>
    <property type="molecule type" value="Genomic_DNA"/>
</dbReference>
<dbReference type="Pfam" id="PF10184">
    <property type="entry name" value="DUF2358"/>
    <property type="match status" value="1"/>
</dbReference>
<proteinExistence type="predicted"/>
<dbReference type="InterPro" id="IPR018790">
    <property type="entry name" value="DUF2358"/>
</dbReference>
<feature type="compositionally biased region" description="Polar residues" evidence="1">
    <location>
        <begin position="122"/>
        <end position="162"/>
    </location>
</feature>
<dbReference type="PANTHER" id="PTHR31094">
    <property type="entry name" value="RIKEN CDNA 2310061I04 GENE"/>
    <property type="match status" value="1"/>
</dbReference>
<dbReference type="STRING" id="1344416.A0A139A7S1"/>
<reference evidence="2 3" key="1">
    <citation type="journal article" date="2015" name="Genome Biol. Evol.">
        <title>Phylogenomic analyses indicate that early fungi evolved digesting cell walls of algal ancestors of land plants.</title>
        <authorList>
            <person name="Chang Y."/>
            <person name="Wang S."/>
            <person name="Sekimoto S."/>
            <person name="Aerts A.L."/>
            <person name="Choi C."/>
            <person name="Clum A."/>
            <person name="LaButti K.M."/>
            <person name="Lindquist E.A."/>
            <person name="Yee Ngan C."/>
            <person name="Ohm R.A."/>
            <person name="Salamov A.A."/>
            <person name="Grigoriev I.V."/>
            <person name="Spatafora J.W."/>
            <person name="Berbee M.L."/>
        </authorList>
    </citation>
    <scope>NUCLEOTIDE SEQUENCE [LARGE SCALE GENOMIC DNA]</scope>
    <source>
        <strain evidence="2 3">JEL478</strain>
    </source>
</reference>
<keyword evidence="3" id="KW-1185">Reference proteome</keyword>
<accession>A0A139A7S1</accession>
<dbReference type="OrthoDB" id="1099063at2759"/>
<evidence type="ECO:0000313" key="3">
    <source>
        <dbReference type="Proteomes" id="UP000070544"/>
    </source>
</evidence>
<dbReference type="AlphaFoldDB" id="A0A139A7S1"/>
<dbReference type="Proteomes" id="UP000070544">
    <property type="component" value="Unassembled WGS sequence"/>
</dbReference>